<dbReference type="RefSeq" id="WP_013764803.1">
    <property type="nucleotide sequence ID" value="NC_015510.1"/>
</dbReference>
<dbReference type="STRING" id="760192.Halhy_2378"/>
<dbReference type="GO" id="GO:0009254">
    <property type="term" value="P:peptidoglycan turnover"/>
    <property type="evidence" value="ECO:0007669"/>
    <property type="project" value="TreeGrafter"/>
</dbReference>
<keyword evidence="6" id="KW-0732">Signal</keyword>
<feature type="domain" description="Beta-lactamase-related" evidence="7">
    <location>
        <begin position="608"/>
        <end position="956"/>
    </location>
</feature>
<name>F4KVC8_HALH1</name>
<feature type="chain" id="PRO_5003317167" description="beta-N-acetylhexosaminidase" evidence="6">
    <location>
        <begin position="23"/>
        <end position="991"/>
    </location>
</feature>
<dbReference type="EC" id="3.2.1.52" evidence="3"/>
<dbReference type="eggNOG" id="COG1472">
    <property type="taxonomic scope" value="Bacteria"/>
</dbReference>
<reference key="2">
    <citation type="submission" date="2011-04" db="EMBL/GenBank/DDBJ databases">
        <title>Complete sequence of chromosome of Haliscomenobacter hydrossis DSM 1100.</title>
        <authorList>
            <consortium name="US DOE Joint Genome Institute (JGI-PGF)"/>
            <person name="Lucas S."/>
            <person name="Han J."/>
            <person name="Lapidus A."/>
            <person name="Bruce D."/>
            <person name="Goodwin L."/>
            <person name="Pitluck S."/>
            <person name="Peters L."/>
            <person name="Kyrpides N."/>
            <person name="Mavromatis K."/>
            <person name="Ivanova N."/>
            <person name="Ovchinnikova G."/>
            <person name="Pagani I."/>
            <person name="Daligault H."/>
            <person name="Detter J.C."/>
            <person name="Han C."/>
            <person name="Land M."/>
            <person name="Hauser L."/>
            <person name="Markowitz V."/>
            <person name="Cheng J.-F."/>
            <person name="Hugenholtz P."/>
            <person name="Woyke T."/>
            <person name="Wu D."/>
            <person name="Verbarg S."/>
            <person name="Frueling A."/>
            <person name="Brambilla E."/>
            <person name="Klenk H.-P."/>
            <person name="Eisen J.A."/>
        </authorList>
    </citation>
    <scope>NUCLEOTIDE SEQUENCE</scope>
    <source>
        <strain>DSM 1100</strain>
    </source>
</reference>
<evidence type="ECO:0000256" key="4">
    <source>
        <dbReference type="ARBA" id="ARBA00022801"/>
    </source>
</evidence>
<dbReference type="Proteomes" id="UP000008461">
    <property type="component" value="Chromosome"/>
</dbReference>
<dbReference type="GO" id="GO:0004563">
    <property type="term" value="F:beta-N-acetylhexosaminidase activity"/>
    <property type="evidence" value="ECO:0007669"/>
    <property type="project" value="UniProtKB-EC"/>
</dbReference>
<reference evidence="9 10" key="1">
    <citation type="journal article" date="2011" name="Stand. Genomic Sci.">
        <title>Complete genome sequence of Haliscomenobacter hydrossis type strain (O).</title>
        <authorList>
            <consortium name="US DOE Joint Genome Institute (JGI-PGF)"/>
            <person name="Daligault H."/>
            <person name="Lapidus A."/>
            <person name="Zeytun A."/>
            <person name="Nolan M."/>
            <person name="Lucas S."/>
            <person name="Del Rio T.G."/>
            <person name="Tice H."/>
            <person name="Cheng J.F."/>
            <person name="Tapia R."/>
            <person name="Han C."/>
            <person name="Goodwin L."/>
            <person name="Pitluck S."/>
            <person name="Liolios K."/>
            <person name="Pagani I."/>
            <person name="Ivanova N."/>
            <person name="Huntemann M."/>
            <person name="Mavromatis K."/>
            <person name="Mikhailova N."/>
            <person name="Pati A."/>
            <person name="Chen A."/>
            <person name="Palaniappan K."/>
            <person name="Land M."/>
            <person name="Hauser L."/>
            <person name="Brambilla E.M."/>
            <person name="Rohde M."/>
            <person name="Verbarg S."/>
            <person name="Goker M."/>
            <person name="Bristow J."/>
            <person name="Eisen J.A."/>
            <person name="Markowitz V."/>
            <person name="Hugenholtz P."/>
            <person name="Kyrpides N.C."/>
            <person name="Klenk H.P."/>
            <person name="Woyke T."/>
        </authorList>
    </citation>
    <scope>NUCLEOTIDE SEQUENCE [LARGE SCALE GENOMIC DNA]</scope>
    <source>
        <strain evidence="10">ATCC 27775 / DSM 1100 / LMG 10767 / O</strain>
    </source>
</reference>
<dbReference type="HOGENOM" id="CLU_012120_0_0_10"/>
<evidence type="ECO:0000256" key="2">
    <source>
        <dbReference type="ARBA" id="ARBA00005336"/>
    </source>
</evidence>
<dbReference type="SUPFAM" id="SSF51445">
    <property type="entry name" value="(Trans)glycosidases"/>
    <property type="match status" value="1"/>
</dbReference>
<keyword evidence="5 9" id="KW-0326">Glycosidase</keyword>
<evidence type="ECO:0000313" key="9">
    <source>
        <dbReference type="EMBL" id="AEE50254.1"/>
    </source>
</evidence>
<keyword evidence="4 9" id="KW-0378">Hydrolase</keyword>
<dbReference type="PANTHER" id="PTHR30480">
    <property type="entry name" value="BETA-HEXOSAMINIDASE-RELATED"/>
    <property type="match status" value="1"/>
</dbReference>
<dbReference type="Gene3D" id="3.40.710.10">
    <property type="entry name" value="DD-peptidase/beta-lactamase superfamily"/>
    <property type="match status" value="1"/>
</dbReference>
<dbReference type="KEGG" id="hhy:Halhy_2378"/>
<dbReference type="InterPro" id="IPR050226">
    <property type="entry name" value="NagZ_Beta-hexosaminidase"/>
</dbReference>
<dbReference type="eggNOG" id="COG1680">
    <property type="taxonomic scope" value="Bacteria"/>
</dbReference>
<dbReference type="PANTHER" id="PTHR30480:SF13">
    <property type="entry name" value="BETA-HEXOSAMINIDASE"/>
    <property type="match status" value="1"/>
</dbReference>
<proteinExistence type="inferred from homology"/>
<dbReference type="Pfam" id="PF00933">
    <property type="entry name" value="Glyco_hydro_3"/>
    <property type="match status" value="1"/>
</dbReference>
<gene>
    <name evidence="9" type="ordered locus">Halhy_2378</name>
</gene>
<dbReference type="SUPFAM" id="SSF56601">
    <property type="entry name" value="beta-lactamase/transpeptidase-like"/>
    <property type="match status" value="1"/>
</dbReference>
<evidence type="ECO:0000256" key="5">
    <source>
        <dbReference type="ARBA" id="ARBA00023295"/>
    </source>
</evidence>
<evidence type="ECO:0000256" key="3">
    <source>
        <dbReference type="ARBA" id="ARBA00012663"/>
    </source>
</evidence>
<feature type="signal peptide" evidence="6">
    <location>
        <begin position="1"/>
        <end position="22"/>
    </location>
</feature>
<sequence>MKSVAAILLTLMLCVLFFARTAAQKVYSIDQASPVEMHWVDSVFTSMNTDERLGQLIMIRAHSDKGPEYAESVAEIVRKYKVGGLCFFQGTPEKQLEYTNKYQTLSRIPLMVAIDGEWGLGMRMKESAISFPKQLMLGAIQNNDLLYKMGQEIARQGKRIGLNVNFAPVADINSNARNPVIGYRSFGEDRYNVTVKAYHYMKGMQDNGLMACAKHFPGHGDTDVDSHYDLPVVNHQMPRLDSVEFYPFRSLVNYGIGGVMVAHLQVPSLDARDDRPTSLSRNTITHVLRRAMGFEGVIFTDGMEMKGVTEHFTNGIAEAEAILAGNDMICVPPSTAQAMEALRRYLREGKISQEQIDASVKRILTYKFRLGLTKYVPKDITTARKDVNSNQAEALKRELIKNALTMVRNTQNLIPFGRVDTLSFASLSIGADGLTAFQKRLASYAKMTHLYSGKELNDDRQAALLAQLSKYKVVFVSLHDMTSAASKNYGISYTSIQFLKKLNTQTKVVLSIFGSPYSLKFFDEFESIQMAYESEALVQDLSAQALFGAFGMTGRLPITASERSRFNAGEETQANGRFGYSIPESVGVSSDTLSRIELIANEAINVGAAPGCVVLVAKDGQIIYEKAFGHHTYLKDHPTQTSDIFDLASVTKIAATTISMMRFMDDGRIDLRKPLSNYLPSLNGTNKAAMVVQDIMAHNAGLLGWLPFYKQTLSHTPDSLNKPSLKYYRTTPEGEFSVPVAGNLFLKKTFIDSIFMQIRQSELRPNINYRYSDLGFYMLAQMVEHQTGVGFDKYVDSTFYAPLGLQSATFNPWKKFAIDQMPPTEEDRYFRQQRIQGYVHDMGAAMLGGVSGHAGLFANANDLAVIMQMLLQQGFYGGHRYLEPQTVHNFITRHPRSVRRGVGFDMYPMGASYPTNMSGQASESTFGHTGFTGTCTWVDPEHNLVYVFLSNRTFPSMNNNRLEKMDTRQRIQGMVYKAIRPKGAGGSSTAQ</sequence>
<dbReference type="InterPro" id="IPR001466">
    <property type="entry name" value="Beta-lactam-related"/>
</dbReference>
<dbReference type="InterPro" id="IPR036962">
    <property type="entry name" value="Glyco_hydro_3_N_sf"/>
</dbReference>
<dbReference type="Gene3D" id="3.20.20.300">
    <property type="entry name" value="Glycoside hydrolase, family 3, N-terminal domain"/>
    <property type="match status" value="1"/>
</dbReference>
<feature type="domain" description="Glycoside hydrolase family 3 N-terminal" evidence="8">
    <location>
        <begin position="49"/>
        <end position="365"/>
    </location>
</feature>
<accession>F4KVC8</accession>
<organism evidence="9 10">
    <name type="scientific">Haliscomenobacter hydrossis (strain ATCC 27775 / DSM 1100 / LMG 10767 / O)</name>
    <dbReference type="NCBI Taxonomy" id="760192"/>
    <lineage>
        <taxon>Bacteria</taxon>
        <taxon>Pseudomonadati</taxon>
        <taxon>Bacteroidota</taxon>
        <taxon>Saprospiria</taxon>
        <taxon>Saprospirales</taxon>
        <taxon>Haliscomenobacteraceae</taxon>
        <taxon>Haliscomenobacter</taxon>
    </lineage>
</organism>
<evidence type="ECO:0000259" key="7">
    <source>
        <dbReference type="Pfam" id="PF00144"/>
    </source>
</evidence>
<keyword evidence="10" id="KW-1185">Reference proteome</keyword>
<dbReference type="Pfam" id="PF00144">
    <property type="entry name" value="Beta-lactamase"/>
    <property type="match status" value="1"/>
</dbReference>
<evidence type="ECO:0000313" key="10">
    <source>
        <dbReference type="Proteomes" id="UP000008461"/>
    </source>
</evidence>
<dbReference type="AlphaFoldDB" id="F4KVC8"/>
<evidence type="ECO:0000259" key="8">
    <source>
        <dbReference type="Pfam" id="PF00933"/>
    </source>
</evidence>
<protein>
    <recommendedName>
        <fullName evidence="3">beta-N-acetylhexosaminidase</fullName>
        <ecNumber evidence="3">3.2.1.52</ecNumber>
    </recommendedName>
</protein>
<evidence type="ECO:0000256" key="1">
    <source>
        <dbReference type="ARBA" id="ARBA00001231"/>
    </source>
</evidence>
<dbReference type="InterPro" id="IPR001764">
    <property type="entry name" value="Glyco_hydro_3_N"/>
</dbReference>
<evidence type="ECO:0000256" key="6">
    <source>
        <dbReference type="SAM" id="SignalP"/>
    </source>
</evidence>
<dbReference type="GO" id="GO:0005975">
    <property type="term" value="P:carbohydrate metabolic process"/>
    <property type="evidence" value="ECO:0007669"/>
    <property type="project" value="InterPro"/>
</dbReference>
<dbReference type="PRINTS" id="PR00133">
    <property type="entry name" value="GLHYDRLASE3"/>
</dbReference>
<dbReference type="InterPro" id="IPR012338">
    <property type="entry name" value="Beta-lactam/transpept-like"/>
</dbReference>
<comment type="similarity">
    <text evidence="2">Belongs to the glycosyl hydrolase 3 family.</text>
</comment>
<dbReference type="InterPro" id="IPR017853">
    <property type="entry name" value="GH"/>
</dbReference>
<comment type="catalytic activity">
    <reaction evidence="1">
        <text>Hydrolysis of terminal non-reducing N-acetyl-D-hexosamine residues in N-acetyl-beta-D-hexosaminides.</text>
        <dbReference type="EC" id="3.2.1.52"/>
    </reaction>
</comment>
<dbReference type="EMBL" id="CP002691">
    <property type="protein sequence ID" value="AEE50254.1"/>
    <property type="molecule type" value="Genomic_DNA"/>
</dbReference>
<dbReference type="OrthoDB" id="9805821at2"/>